<dbReference type="Proteomes" id="UP000501058">
    <property type="component" value="Chromosome"/>
</dbReference>
<sequence length="114" mass="12373">MELEWSEQGWKADVVVGDVEHELLIAPAGDTVTRTDTSPEKLDADKLDRLTDAFVTMRQAVDTVLDQIPGDLLKADLESDSAPLTGMRWDVTVDFDGDPVTLTVDAGSGDIREG</sequence>
<reference evidence="1 2" key="1">
    <citation type="submission" date="2020-03" db="EMBL/GenBank/DDBJ databases">
        <title>Propioniciclava sp. nov., isolated from Hydrophilus acuminatus.</title>
        <authorList>
            <person name="Hyun D.-W."/>
            <person name="Bae J.-W."/>
        </authorList>
    </citation>
    <scope>NUCLEOTIDE SEQUENCE [LARGE SCALE GENOMIC DNA]</scope>
    <source>
        <strain evidence="1 2">HDW11</strain>
    </source>
</reference>
<accession>A0A6G7YAA0</accession>
<gene>
    <name evidence="1" type="ORF">G7070_16470</name>
</gene>
<name>A0A6G7YAA0_9ACTN</name>
<evidence type="ECO:0000313" key="1">
    <source>
        <dbReference type="EMBL" id="QIK73568.1"/>
    </source>
</evidence>
<proteinExistence type="predicted"/>
<protein>
    <submittedName>
        <fullName evidence="1">PepSY domain-containing protein</fullName>
    </submittedName>
</protein>
<organism evidence="1 2">
    <name type="scientific">Propioniciclava coleopterorum</name>
    <dbReference type="NCBI Taxonomy" id="2714937"/>
    <lineage>
        <taxon>Bacteria</taxon>
        <taxon>Bacillati</taxon>
        <taxon>Actinomycetota</taxon>
        <taxon>Actinomycetes</taxon>
        <taxon>Propionibacteriales</taxon>
        <taxon>Propionibacteriaceae</taxon>
        <taxon>Propioniciclava</taxon>
    </lineage>
</organism>
<dbReference type="Gene3D" id="3.10.450.40">
    <property type="match status" value="1"/>
</dbReference>
<dbReference type="EMBL" id="CP049865">
    <property type="protein sequence ID" value="QIK73568.1"/>
    <property type="molecule type" value="Genomic_DNA"/>
</dbReference>
<keyword evidence="2" id="KW-1185">Reference proteome</keyword>
<dbReference type="RefSeq" id="WP_166234635.1">
    <property type="nucleotide sequence ID" value="NZ_CP049865.1"/>
</dbReference>
<dbReference type="AlphaFoldDB" id="A0A6G7YAA0"/>
<evidence type="ECO:0000313" key="2">
    <source>
        <dbReference type="Proteomes" id="UP000501058"/>
    </source>
</evidence>
<dbReference type="KEGG" id="prv:G7070_16470"/>